<reference evidence="9 10" key="1">
    <citation type="journal article" date="2023" name="BMC Biotechnol.">
        <title>Vitis rotundifolia cv Carlos genome sequencing.</title>
        <authorList>
            <person name="Huff M."/>
            <person name="Hulse-Kemp A."/>
            <person name="Scheffler B."/>
            <person name="Youngblood R."/>
            <person name="Simpson S."/>
            <person name="Babiker E."/>
            <person name="Staton M."/>
        </authorList>
    </citation>
    <scope>NUCLEOTIDE SEQUENCE [LARGE SCALE GENOMIC DNA]</scope>
    <source>
        <tissue evidence="9">Leaf</tissue>
    </source>
</reference>
<dbReference type="Pfam" id="PF18117">
    <property type="entry name" value="EDS1_EP"/>
    <property type="match status" value="1"/>
</dbReference>
<keyword evidence="10" id="KW-1185">Reference proteome</keyword>
<dbReference type="PANTHER" id="PTHR47090:SF2">
    <property type="entry name" value="PROTEIN EDS1-RELATED"/>
    <property type="match status" value="1"/>
</dbReference>
<dbReference type="InterPro" id="IPR041266">
    <property type="entry name" value="EDS1_EP"/>
</dbReference>
<evidence type="ECO:0000256" key="3">
    <source>
        <dbReference type="ARBA" id="ARBA00022490"/>
    </source>
</evidence>
<keyword evidence="4" id="KW-0378">Hydrolase</keyword>
<keyword evidence="3" id="KW-0963">Cytoplasm</keyword>
<accession>A0AA38YVX7</accession>
<dbReference type="Gene3D" id="3.40.50.1820">
    <property type="entry name" value="alpha/beta hydrolase"/>
    <property type="match status" value="1"/>
</dbReference>
<dbReference type="PANTHER" id="PTHR47090">
    <property type="entry name" value="PROTEIN EDS1-RELATED"/>
    <property type="match status" value="1"/>
</dbReference>
<comment type="subcellular location">
    <subcellularLocation>
        <location evidence="2">Cytoplasm</location>
    </subcellularLocation>
    <subcellularLocation>
        <location evidence="1">Nucleus</location>
    </subcellularLocation>
</comment>
<keyword evidence="6" id="KW-0539">Nucleus</keyword>
<dbReference type="EMBL" id="JARBHA010000017">
    <property type="protein sequence ID" value="KAJ9677600.1"/>
    <property type="molecule type" value="Genomic_DNA"/>
</dbReference>
<dbReference type="GO" id="GO:0016787">
    <property type="term" value="F:hydrolase activity"/>
    <property type="evidence" value="ECO:0007669"/>
    <property type="project" value="UniProtKB-KW"/>
</dbReference>
<dbReference type="Proteomes" id="UP001168098">
    <property type="component" value="Unassembled WGS sequence"/>
</dbReference>
<evidence type="ECO:0000256" key="6">
    <source>
        <dbReference type="ARBA" id="ARBA00023242"/>
    </source>
</evidence>
<dbReference type="GO" id="GO:0005737">
    <property type="term" value="C:cytoplasm"/>
    <property type="evidence" value="ECO:0007669"/>
    <property type="project" value="UniProtKB-SubCell"/>
</dbReference>
<feature type="domain" description="EDS1 EP" evidence="8">
    <location>
        <begin position="395"/>
        <end position="586"/>
    </location>
</feature>
<dbReference type="SUPFAM" id="SSF53474">
    <property type="entry name" value="alpha/beta-Hydrolases"/>
    <property type="match status" value="1"/>
</dbReference>
<keyword evidence="5" id="KW-0611">Plant defense</keyword>
<dbReference type="InterPro" id="IPR029058">
    <property type="entry name" value="AB_hydrolase_fold"/>
</dbReference>
<dbReference type="InterPro" id="IPR002921">
    <property type="entry name" value="Fungal_lipase-type"/>
</dbReference>
<protein>
    <submittedName>
        <fullName evidence="9">Uncharacterized protein</fullName>
    </submittedName>
</protein>
<evidence type="ECO:0000313" key="10">
    <source>
        <dbReference type="Proteomes" id="UP001168098"/>
    </source>
</evidence>
<dbReference type="AlphaFoldDB" id="A0AA38YVX7"/>
<comment type="caution">
    <text evidence="9">The sequence shown here is derived from an EMBL/GenBank/DDBJ whole genome shotgun (WGS) entry which is preliminary data.</text>
</comment>
<dbReference type="InterPro" id="IPR044214">
    <property type="entry name" value="EDS1-like"/>
</dbReference>
<dbReference type="Pfam" id="PF01764">
    <property type="entry name" value="Lipase_3"/>
    <property type="match status" value="1"/>
</dbReference>
<evidence type="ECO:0000256" key="1">
    <source>
        <dbReference type="ARBA" id="ARBA00004123"/>
    </source>
</evidence>
<name>A0AA38YVX7_VITRO</name>
<dbReference type="GO" id="GO:0005634">
    <property type="term" value="C:nucleus"/>
    <property type="evidence" value="ECO:0007669"/>
    <property type="project" value="UniProtKB-SubCell"/>
</dbReference>
<organism evidence="9 10">
    <name type="scientific">Vitis rotundifolia</name>
    <name type="common">Muscadine grape</name>
    <dbReference type="NCBI Taxonomy" id="103349"/>
    <lineage>
        <taxon>Eukaryota</taxon>
        <taxon>Viridiplantae</taxon>
        <taxon>Streptophyta</taxon>
        <taxon>Embryophyta</taxon>
        <taxon>Tracheophyta</taxon>
        <taxon>Spermatophyta</taxon>
        <taxon>Magnoliopsida</taxon>
        <taxon>eudicotyledons</taxon>
        <taxon>Gunneridae</taxon>
        <taxon>Pentapetalae</taxon>
        <taxon>rosids</taxon>
        <taxon>Vitales</taxon>
        <taxon>Vitaceae</taxon>
        <taxon>Viteae</taxon>
        <taxon>Vitis</taxon>
    </lineage>
</organism>
<feature type="domain" description="Fungal lipase-type" evidence="7">
    <location>
        <begin position="47"/>
        <end position="190"/>
    </location>
</feature>
<evidence type="ECO:0000256" key="4">
    <source>
        <dbReference type="ARBA" id="ARBA00022801"/>
    </source>
</evidence>
<gene>
    <name evidence="9" type="ORF">PVL29_022534</name>
</gene>
<evidence type="ECO:0000256" key="5">
    <source>
        <dbReference type="ARBA" id="ARBA00022821"/>
    </source>
</evidence>
<sequence>MGETLGDRIGLSGEVINAAASLAMKAHDYNGKPFLREKPRGLPVTVFAFAGSWLPDDWCAEPPFGETKIDAGTFPSLKSLGDDGVALVNGSFLRRFKAILGQSSLAEKVKKIAGKKQVVFTGYSSGAPMAILATLYLLEKTEPNQSPPRCVTFGSPLVGDRIFGHAVRREKWSDHFIHFVMRYDVIPRIMLGPSSEHKQILDFFNPRSEYLKRPIDPPLGFYSTVMRNASLVANYDACNLMGCRIPALETLRTFIELSPYRPFGTYIFCTGNGKLVVVRNPNAVLQILFYCAQWTQEEAAEVAKRSLYEHLAYKDEIKESLGMQNVVYLDRLEELPVSSDGSPATVNTALNDLGLSPQARLCLQAAGELEKRKSRNQDKIINDYKQKNIEGELRKLIDYKEKAETSGPGYYDSFKLQEKEDDFQANVSRLVLAGFWDEMMEMLKGYELPDEFEKSHDFIRLGTAYRRTVEPLDIANFYRHAKDEETGFYVKKGTRPKRYRYIQNWLEHAEKKPSGSRSESCFWAEVEDLRIKTRSNGSSTEIEQKAEIEQKVQQLGQNLIKWIDDKSLDKDVFVKNSTFVKWWKPLPPKYKSEPESSRIMKLIREKD</sequence>
<dbReference type="GO" id="GO:0006952">
    <property type="term" value="P:defense response"/>
    <property type="evidence" value="ECO:0007669"/>
    <property type="project" value="UniProtKB-KW"/>
</dbReference>
<dbReference type="GO" id="GO:0006629">
    <property type="term" value="P:lipid metabolic process"/>
    <property type="evidence" value="ECO:0007669"/>
    <property type="project" value="InterPro"/>
</dbReference>
<evidence type="ECO:0000259" key="8">
    <source>
        <dbReference type="Pfam" id="PF18117"/>
    </source>
</evidence>
<evidence type="ECO:0000256" key="2">
    <source>
        <dbReference type="ARBA" id="ARBA00004496"/>
    </source>
</evidence>
<evidence type="ECO:0000313" key="9">
    <source>
        <dbReference type="EMBL" id="KAJ9677600.1"/>
    </source>
</evidence>
<evidence type="ECO:0000259" key="7">
    <source>
        <dbReference type="Pfam" id="PF01764"/>
    </source>
</evidence>
<proteinExistence type="predicted"/>